<protein>
    <submittedName>
        <fullName evidence="2">Uncharacterized protein</fullName>
    </submittedName>
</protein>
<gene>
    <name evidence="2" type="ORF">Mgra_00004727</name>
</gene>
<organism evidence="2 3">
    <name type="scientific">Meloidogyne graminicola</name>
    <dbReference type="NCBI Taxonomy" id="189291"/>
    <lineage>
        <taxon>Eukaryota</taxon>
        <taxon>Metazoa</taxon>
        <taxon>Ecdysozoa</taxon>
        <taxon>Nematoda</taxon>
        <taxon>Chromadorea</taxon>
        <taxon>Rhabditida</taxon>
        <taxon>Tylenchina</taxon>
        <taxon>Tylenchomorpha</taxon>
        <taxon>Tylenchoidea</taxon>
        <taxon>Meloidogynidae</taxon>
        <taxon>Meloidogyninae</taxon>
        <taxon>Meloidogyne</taxon>
    </lineage>
</organism>
<reference evidence="2" key="1">
    <citation type="journal article" date="2020" name="Ecol. Evol.">
        <title>Genome structure and content of the rice root-knot nematode (Meloidogyne graminicola).</title>
        <authorList>
            <person name="Phan N.T."/>
            <person name="Danchin E.G.J."/>
            <person name="Klopp C."/>
            <person name="Perfus-Barbeoch L."/>
            <person name="Kozlowski D.K."/>
            <person name="Koutsovoulos G.D."/>
            <person name="Lopez-Roques C."/>
            <person name="Bouchez O."/>
            <person name="Zahm M."/>
            <person name="Besnard G."/>
            <person name="Bellafiore S."/>
        </authorList>
    </citation>
    <scope>NUCLEOTIDE SEQUENCE</scope>
    <source>
        <strain evidence="2">VN-18</strain>
    </source>
</reference>
<name>A0A8S9ZQS4_9BILA</name>
<sequence>MFFIKFVNLLKSYCYLRDGKCLAEHDFYLAKYFCIIGIFISTTNYFLNEIIKNNEIIKLLNKGIIGYEYKKREYKQILNNSNNYLTPIIKEIRRILLEDENLKIKNNNLRSLIEKEIEYFIEILFNYFNKLIEHLQPPTNIEFYAKLLLKLNLLILTNLYNEFENGNNYLGIYLTKILQNKIEIECNKLIINEIETEQIKSIKNFCQIGMLLYFGNFLIIKYYKYEKKIVVKLINNLNNNELNIEQLKKEIEERNENIIELNKKILKLNNDYLPIWNKAKNILMGNEIINEEELNQEFVNLPFELKTQIEVFI</sequence>
<dbReference type="AlphaFoldDB" id="A0A8S9ZQS4"/>
<evidence type="ECO:0000256" key="1">
    <source>
        <dbReference type="SAM" id="Coils"/>
    </source>
</evidence>
<evidence type="ECO:0000313" key="3">
    <source>
        <dbReference type="Proteomes" id="UP000605970"/>
    </source>
</evidence>
<dbReference type="EMBL" id="JABEBT010000037">
    <property type="protein sequence ID" value="KAF7635815.1"/>
    <property type="molecule type" value="Genomic_DNA"/>
</dbReference>
<keyword evidence="1" id="KW-0175">Coiled coil</keyword>
<accession>A0A8S9ZQS4</accession>
<feature type="coiled-coil region" evidence="1">
    <location>
        <begin position="230"/>
        <end position="271"/>
    </location>
</feature>
<proteinExistence type="predicted"/>
<comment type="caution">
    <text evidence="2">The sequence shown here is derived from an EMBL/GenBank/DDBJ whole genome shotgun (WGS) entry which is preliminary data.</text>
</comment>
<dbReference type="Proteomes" id="UP000605970">
    <property type="component" value="Unassembled WGS sequence"/>
</dbReference>
<evidence type="ECO:0000313" key="2">
    <source>
        <dbReference type="EMBL" id="KAF7635815.1"/>
    </source>
</evidence>
<keyword evidence="3" id="KW-1185">Reference proteome</keyword>